<sequence>MEFVIGGHYLAYCRNEVDNNWYEFDDTIVTRLEVADVMGKEAYVLFYQRRGDDDMERTLICPDGQAEVLQALDARVKSASRYYPAITYAHYLPPNAISKCWISKWGAFVDGDELGLSQVFCMSGIHPTEEEVAEMVAKVEPSIVEALQAMRNSQETNVPSALLSATLPQEYAT</sequence>
<accession>A0A914RH09</accession>
<proteinExistence type="predicted"/>
<keyword evidence="2" id="KW-1185">Reference proteome</keyword>
<dbReference type="Gene3D" id="3.90.70.10">
    <property type="entry name" value="Cysteine proteinases"/>
    <property type="match status" value="1"/>
</dbReference>
<dbReference type="InterPro" id="IPR028889">
    <property type="entry name" value="USP"/>
</dbReference>
<dbReference type="PROSITE" id="PS50235">
    <property type="entry name" value="USP_3"/>
    <property type="match status" value="1"/>
</dbReference>
<name>A0A914RH09_PAREQ</name>
<dbReference type="InterPro" id="IPR001394">
    <property type="entry name" value="Peptidase_C19_UCH"/>
</dbReference>
<dbReference type="GO" id="GO:0016579">
    <property type="term" value="P:protein deubiquitination"/>
    <property type="evidence" value="ECO:0007669"/>
    <property type="project" value="InterPro"/>
</dbReference>
<evidence type="ECO:0000313" key="3">
    <source>
        <dbReference type="WBParaSite" id="PEQ_0000578801-mRNA-1"/>
    </source>
</evidence>
<protein>
    <submittedName>
        <fullName evidence="3">USP domain-containing protein</fullName>
    </submittedName>
</protein>
<dbReference type="WBParaSite" id="PEQ_0000578801-mRNA-1">
    <property type="protein sequence ID" value="PEQ_0000578801-mRNA-1"/>
    <property type="gene ID" value="PEQ_0000578801"/>
</dbReference>
<dbReference type="Pfam" id="PF00443">
    <property type="entry name" value="UCH"/>
    <property type="match status" value="1"/>
</dbReference>
<reference evidence="3" key="1">
    <citation type="submission" date="2022-11" db="UniProtKB">
        <authorList>
            <consortium name="WormBaseParasite"/>
        </authorList>
    </citation>
    <scope>IDENTIFICATION</scope>
</reference>
<dbReference type="AlphaFoldDB" id="A0A914RH09"/>
<dbReference type="Proteomes" id="UP000887564">
    <property type="component" value="Unplaced"/>
</dbReference>
<evidence type="ECO:0000259" key="1">
    <source>
        <dbReference type="PROSITE" id="PS50235"/>
    </source>
</evidence>
<evidence type="ECO:0000313" key="2">
    <source>
        <dbReference type="Proteomes" id="UP000887564"/>
    </source>
</evidence>
<dbReference type="GO" id="GO:0004843">
    <property type="term" value="F:cysteine-type deubiquitinase activity"/>
    <property type="evidence" value="ECO:0007669"/>
    <property type="project" value="InterPro"/>
</dbReference>
<organism evidence="2 3">
    <name type="scientific">Parascaris equorum</name>
    <name type="common">Equine roundworm</name>
    <dbReference type="NCBI Taxonomy" id="6256"/>
    <lineage>
        <taxon>Eukaryota</taxon>
        <taxon>Metazoa</taxon>
        <taxon>Ecdysozoa</taxon>
        <taxon>Nematoda</taxon>
        <taxon>Chromadorea</taxon>
        <taxon>Rhabditida</taxon>
        <taxon>Spirurina</taxon>
        <taxon>Ascaridomorpha</taxon>
        <taxon>Ascaridoidea</taxon>
        <taxon>Ascarididae</taxon>
        <taxon>Parascaris</taxon>
    </lineage>
</organism>
<dbReference type="InterPro" id="IPR038765">
    <property type="entry name" value="Papain-like_cys_pep_sf"/>
</dbReference>
<feature type="domain" description="USP" evidence="1">
    <location>
        <begin position="1"/>
        <end position="50"/>
    </location>
</feature>
<dbReference type="SUPFAM" id="SSF54001">
    <property type="entry name" value="Cysteine proteinases"/>
    <property type="match status" value="1"/>
</dbReference>